<protein>
    <recommendedName>
        <fullName evidence="3">Thymidylate kinase</fullName>
    </recommendedName>
</protein>
<dbReference type="EMBL" id="CP010777">
    <property type="protein sequence ID" value="AKQ44623.1"/>
    <property type="molecule type" value="Genomic_DNA"/>
</dbReference>
<dbReference type="KEGG" id="ruf:TH63_01640"/>
<gene>
    <name evidence="1" type="ORF">TH63_01640</name>
</gene>
<dbReference type="InterPro" id="IPR027417">
    <property type="entry name" value="P-loop_NTPase"/>
</dbReference>
<evidence type="ECO:0008006" key="3">
    <source>
        <dbReference type="Google" id="ProtNLM"/>
    </source>
</evidence>
<dbReference type="SUPFAM" id="SSF52540">
    <property type="entry name" value="P-loop containing nucleoside triphosphate hydrolases"/>
    <property type="match status" value="1"/>
</dbReference>
<dbReference type="Gene3D" id="3.40.50.300">
    <property type="entry name" value="P-loop containing nucleotide triphosphate hydrolases"/>
    <property type="match status" value="1"/>
</dbReference>
<dbReference type="Proteomes" id="UP000036458">
    <property type="component" value="Chromosome"/>
</dbReference>
<proteinExistence type="predicted"/>
<dbReference type="AlphaFoldDB" id="A0A0H4VH72"/>
<keyword evidence="2" id="KW-1185">Reference proteome</keyword>
<name>A0A0H4VH72_9BACT</name>
<evidence type="ECO:0000313" key="2">
    <source>
        <dbReference type="Proteomes" id="UP000036458"/>
    </source>
</evidence>
<accession>A0A0H4VH72</accession>
<dbReference type="STRING" id="1379910.TH63_01640"/>
<organism evidence="1 2">
    <name type="scientific">Rufibacter radiotolerans</name>
    <dbReference type="NCBI Taxonomy" id="1379910"/>
    <lineage>
        <taxon>Bacteria</taxon>
        <taxon>Pseudomonadati</taxon>
        <taxon>Bacteroidota</taxon>
        <taxon>Cytophagia</taxon>
        <taxon>Cytophagales</taxon>
        <taxon>Hymenobacteraceae</taxon>
        <taxon>Rufibacter</taxon>
    </lineage>
</organism>
<evidence type="ECO:0000313" key="1">
    <source>
        <dbReference type="EMBL" id="AKQ44623.1"/>
    </source>
</evidence>
<dbReference type="PATRIC" id="fig|1379910.4.peg.341"/>
<reference evidence="1 2" key="1">
    <citation type="submission" date="2015-01" db="EMBL/GenBank/DDBJ databases">
        <title>Rufibacter sp./DG31D/ whole genome sequencing.</title>
        <authorList>
            <person name="Kim M.K."/>
            <person name="Srinivasan S."/>
            <person name="Lee J.-J."/>
        </authorList>
    </citation>
    <scope>NUCLEOTIDE SEQUENCE [LARGE SCALE GENOMIC DNA]</scope>
    <source>
        <strain evidence="1 2">DG31D</strain>
    </source>
</reference>
<sequence>MYCHWKSNENLSASMLGDTDLDILFDTSQKDKVLFLLKELDFRKFSSLDQKQYKDIEDYIGFDSPSGKVVHVHAHFRLTMGENYLKGYQLTFEDQILQTRVFNSFHGIYHSHPAFELILLYFREALKLRTRDLFLIYLFNKTSYTGRLLQEYKWLKANATQAQVVAMLQGIVSNYYPILNLILHGTNRKDLFQLSRLVRAEFRNNKLYSPVSALFSRWYREVMVRTLGKLPKLLDRPMVSRRINPRGGLTVAFLGADGSGKSTVTANLRKTFQQKLDVYSIYFGRGDGTASWARTVLSKLKKAVVPARKKTGKVQKTDPAGLQKEGFLANLYRCVEALLVAQEKKTNLRRMQEAKQMGMLVICDRFPQNQIKGFNDGPLLHHLVTSGNLLFRAMARYEANLYASVKSHSPDLIFKLIADAQVVEARKPGDVSLPKLEAKIAGIKELRFGKNSQVITIDAAQPLSQVLTTVKQEIWKAYA</sequence>